<dbReference type="Gene3D" id="3.40.47.10">
    <property type="match status" value="1"/>
</dbReference>
<evidence type="ECO:0000256" key="1">
    <source>
        <dbReference type="ARBA" id="ARBA00008467"/>
    </source>
</evidence>
<dbReference type="Proteomes" id="UP000292547">
    <property type="component" value="Chromosome"/>
</dbReference>
<dbReference type="STRING" id="73044.GCA_000725795_01743"/>
<evidence type="ECO:0000313" key="7">
    <source>
        <dbReference type="Proteomes" id="UP000292547"/>
    </source>
</evidence>
<evidence type="ECO:0000256" key="4">
    <source>
        <dbReference type="RuleBase" id="RU003694"/>
    </source>
</evidence>
<dbReference type="GO" id="GO:0006633">
    <property type="term" value="P:fatty acid biosynthetic process"/>
    <property type="evidence" value="ECO:0007669"/>
    <property type="project" value="InterPro"/>
</dbReference>
<sequence length="396" mass="40783">MHSPDPLDVLVTGVGAVSCLGLGTDAFWAGLKAADSRPEPVPGLTERVPDALAYQVTGAGPWSSAPAERRARATEFALYAAREAVADAGLTDAEITDMAVVIGTAGGATGERDMGPGPDTGAGAAGDWEPMFALSSAVADEFGAFGTNLSVSNACAASGYALTLAMGMVRRGEADTVLVGGADALGTVPLSSFSRLGANDPEACRPFDENRRGTVFGEGAAMLVVRSARAAGDRRRYGRLRGSAWSCDAHHPTAPDPEGGQLVRVAREALCDARMRPEEIGLVIPHGTGTEQNDALESRVLREVLQEHLDRVPLFSLKAFIGHSAGAAAAFAAVCAALIARHGQAPANVPLARQDTDCDVWLPQHGPTPLPGVNTLLSAYGFGGANFSLVFGGEAL</sequence>
<proteinExistence type="inferred from homology"/>
<dbReference type="PANTHER" id="PTHR11712">
    <property type="entry name" value="POLYKETIDE SYNTHASE-RELATED"/>
    <property type="match status" value="1"/>
</dbReference>
<dbReference type="EMBL" id="CP032229">
    <property type="protein sequence ID" value="QBJ90991.1"/>
    <property type="molecule type" value="Genomic_DNA"/>
</dbReference>
<dbReference type="KEGG" id="sseo:D0Z67_12210"/>
<dbReference type="SMART" id="SM00825">
    <property type="entry name" value="PKS_KS"/>
    <property type="match status" value="1"/>
</dbReference>
<dbReference type="AlphaFoldDB" id="A0A4P6TX05"/>
<reference evidence="6 7" key="1">
    <citation type="submission" date="2018-08" db="EMBL/GenBank/DDBJ databases">
        <title>The complete genome sequence of Streptomyces seoulensis, a pioneer strain for nickel superoxide dismutase discovery.</title>
        <authorList>
            <person name="Shin J."/>
            <person name="Lee J.-S."/>
            <person name="Lee E.-J."/>
            <person name="Youn H.-D."/>
        </authorList>
    </citation>
    <scope>NUCLEOTIDE SEQUENCE [LARGE SCALE GENOMIC DNA]</scope>
    <source>
        <strain evidence="6 7">KCTC 9819</strain>
    </source>
</reference>
<dbReference type="GO" id="GO:0004315">
    <property type="term" value="F:3-oxoacyl-[acyl-carrier-protein] synthase activity"/>
    <property type="evidence" value="ECO:0007669"/>
    <property type="project" value="InterPro"/>
</dbReference>
<dbReference type="PANTHER" id="PTHR11712:SF347">
    <property type="entry name" value="BETA KETOACYL-ACYL CARRIER PROTEIN SYNTHASE"/>
    <property type="match status" value="1"/>
</dbReference>
<keyword evidence="2 4" id="KW-0808">Transferase</keyword>
<dbReference type="InterPro" id="IPR016039">
    <property type="entry name" value="Thiolase-like"/>
</dbReference>
<dbReference type="RefSeq" id="WP_031184176.1">
    <property type="nucleotide sequence ID" value="NZ_CP032229.1"/>
</dbReference>
<dbReference type="PROSITE" id="PS52004">
    <property type="entry name" value="KS3_2"/>
    <property type="match status" value="1"/>
</dbReference>
<dbReference type="Pfam" id="PF02801">
    <property type="entry name" value="Ketoacyl-synt_C"/>
    <property type="match status" value="1"/>
</dbReference>
<evidence type="ECO:0000256" key="3">
    <source>
        <dbReference type="ARBA" id="ARBA00023315"/>
    </source>
</evidence>
<dbReference type="InterPro" id="IPR014030">
    <property type="entry name" value="Ketoacyl_synth_N"/>
</dbReference>
<organism evidence="6 7">
    <name type="scientific">Streptomyces seoulensis</name>
    <dbReference type="NCBI Taxonomy" id="73044"/>
    <lineage>
        <taxon>Bacteria</taxon>
        <taxon>Bacillati</taxon>
        <taxon>Actinomycetota</taxon>
        <taxon>Actinomycetes</taxon>
        <taxon>Kitasatosporales</taxon>
        <taxon>Streptomycetaceae</taxon>
        <taxon>Streptomyces</taxon>
    </lineage>
</organism>
<evidence type="ECO:0000256" key="2">
    <source>
        <dbReference type="ARBA" id="ARBA00022679"/>
    </source>
</evidence>
<keyword evidence="3" id="KW-0012">Acyltransferase</keyword>
<dbReference type="InterPro" id="IPR018201">
    <property type="entry name" value="Ketoacyl_synth_AS"/>
</dbReference>
<gene>
    <name evidence="6" type="ORF">D0Z67_12210</name>
</gene>
<feature type="domain" description="Ketosynthase family 3 (KS3)" evidence="5">
    <location>
        <begin position="1"/>
        <end position="393"/>
    </location>
</feature>
<evidence type="ECO:0000313" key="6">
    <source>
        <dbReference type="EMBL" id="QBJ90991.1"/>
    </source>
</evidence>
<dbReference type="GeneID" id="300099692"/>
<keyword evidence="7" id="KW-1185">Reference proteome</keyword>
<dbReference type="PROSITE" id="PS00606">
    <property type="entry name" value="KS3_1"/>
    <property type="match status" value="1"/>
</dbReference>
<dbReference type="OrthoDB" id="9808669at2"/>
<protein>
    <submittedName>
        <fullName evidence="6">Beta-ketoacyl-[acyl-carrier-protein] synthase family protein</fullName>
    </submittedName>
</protein>
<dbReference type="InterPro" id="IPR014031">
    <property type="entry name" value="Ketoacyl_synth_C"/>
</dbReference>
<evidence type="ECO:0000259" key="5">
    <source>
        <dbReference type="PROSITE" id="PS52004"/>
    </source>
</evidence>
<comment type="similarity">
    <text evidence="1 4">Belongs to the thiolase-like superfamily. Beta-ketoacyl-ACP synthases family.</text>
</comment>
<name>A0A4P6TX05_STRSO</name>
<dbReference type="SUPFAM" id="SSF53901">
    <property type="entry name" value="Thiolase-like"/>
    <property type="match status" value="1"/>
</dbReference>
<dbReference type="Pfam" id="PF00109">
    <property type="entry name" value="ketoacyl-synt"/>
    <property type="match status" value="1"/>
</dbReference>
<accession>A0A4P6TX05</accession>
<dbReference type="InterPro" id="IPR000794">
    <property type="entry name" value="Beta-ketoacyl_synthase"/>
</dbReference>
<dbReference type="InterPro" id="IPR020841">
    <property type="entry name" value="PKS_Beta-ketoAc_synthase_dom"/>
</dbReference>